<evidence type="ECO:0000313" key="3">
    <source>
        <dbReference type="Proteomes" id="UP000030764"/>
    </source>
</evidence>
<dbReference type="AlphaFoldDB" id="A0A085N4I0"/>
<accession>A0A085N4I0</accession>
<dbReference type="EMBL" id="KL363205">
    <property type="protein sequence ID" value="KFD54681.1"/>
    <property type="molecule type" value="Genomic_DNA"/>
</dbReference>
<name>A0A085N4I0_9BILA</name>
<dbReference type="EMBL" id="KL367556">
    <property type="protein sequence ID" value="KFD64376.1"/>
    <property type="molecule type" value="Genomic_DNA"/>
</dbReference>
<dbReference type="Proteomes" id="UP000030758">
    <property type="component" value="Unassembled WGS sequence"/>
</dbReference>
<evidence type="ECO:0000313" key="1">
    <source>
        <dbReference type="EMBL" id="KFD54681.1"/>
    </source>
</evidence>
<keyword evidence="3" id="KW-1185">Reference proteome</keyword>
<dbReference type="Proteomes" id="UP000030764">
    <property type="component" value="Unassembled WGS sequence"/>
</dbReference>
<protein>
    <submittedName>
        <fullName evidence="2">Uncharacterized protein</fullName>
    </submittedName>
</protein>
<organism evidence="2">
    <name type="scientific">Trichuris suis</name>
    <name type="common">pig whipworm</name>
    <dbReference type="NCBI Taxonomy" id="68888"/>
    <lineage>
        <taxon>Eukaryota</taxon>
        <taxon>Metazoa</taxon>
        <taxon>Ecdysozoa</taxon>
        <taxon>Nematoda</taxon>
        <taxon>Enoplea</taxon>
        <taxon>Dorylaimia</taxon>
        <taxon>Trichinellida</taxon>
        <taxon>Trichuridae</taxon>
        <taxon>Trichuris</taxon>
    </lineage>
</organism>
<evidence type="ECO:0000313" key="2">
    <source>
        <dbReference type="EMBL" id="KFD64376.1"/>
    </source>
</evidence>
<gene>
    <name evidence="1" type="ORF">M513_04381</name>
    <name evidence="2" type="ORF">M514_04381</name>
</gene>
<sequence length="124" mass="14093">MLPALAIPAEAWYIDSKPVLLIVSQTYDTVGTRLIQARIPGKETLITADDCLPGGRLRSFPGCRRQIREKAVQMFQESFFSCCFNDGKNIIYVSLEKDRSIRNMQSAEGLFFEVFHEDLCKNGR</sequence>
<reference evidence="2 3" key="1">
    <citation type="journal article" date="2014" name="Nat. Genet.">
        <title>Genome and transcriptome of the porcine whipworm Trichuris suis.</title>
        <authorList>
            <person name="Jex A.R."/>
            <person name="Nejsum P."/>
            <person name="Schwarz E.M."/>
            <person name="Hu L."/>
            <person name="Young N.D."/>
            <person name="Hall R.S."/>
            <person name="Korhonen P.K."/>
            <person name="Liao S."/>
            <person name="Thamsborg S."/>
            <person name="Xia J."/>
            <person name="Xu P."/>
            <person name="Wang S."/>
            <person name="Scheerlinck J.P."/>
            <person name="Hofmann A."/>
            <person name="Sternberg P.W."/>
            <person name="Wang J."/>
            <person name="Gasser R.B."/>
        </authorList>
    </citation>
    <scope>NUCLEOTIDE SEQUENCE [LARGE SCALE GENOMIC DNA]</scope>
    <source>
        <strain evidence="2">DCEP-RM93F</strain>
        <strain evidence="1">DCEP-RM93M</strain>
    </source>
</reference>
<proteinExistence type="predicted"/>